<evidence type="ECO:0000313" key="3">
    <source>
        <dbReference type="EMBL" id="RBP06646.1"/>
    </source>
</evidence>
<accession>A0A366EXK1</accession>
<dbReference type="RefSeq" id="WP_113968072.1">
    <property type="nucleotide sequence ID" value="NZ_QNRJ01000002.1"/>
</dbReference>
<dbReference type="PANTHER" id="PTHR33745:SF3">
    <property type="entry name" value="RSBT CO-ANTAGONIST PROTEIN RSBRC"/>
    <property type="match status" value="1"/>
</dbReference>
<dbReference type="Pfam" id="PF01740">
    <property type="entry name" value="STAS"/>
    <property type="match status" value="1"/>
</dbReference>
<keyword evidence="1" id="KW-0597">Phosphoprotein</keyword>
<feature type="domain" description="STAS" evidence="2">
    <location>
        <begin position="165"/>
        <end position="276"/>
    </location>
</feature>
<dbReference type="InterPro" id="IPR002645">
    <property type="entry name" value="STAS_dom"/>
</dbReference>
<reference evidence="3 4" key="1">
    <citation type="submission" date="2018-06" db="EMBL/GenBank/DDBJ databases">
        <title>Freshwater and sediment microbial communities from various areas in North America, analyzing microbe dynamics in response to fracking.</title>
        <authorList>
            <person name="Lamendella R."/>
        </authorList>
    </citation>
    <scope>NUCLEOTIDE SEQUENCE [LARGE SCALE GENOMIC DNA]</scope>
    <source>
        <strain evidence="3 4">97B</strain>
    </source>
</reference>
<protein>
    <submittedName>
        <fullName evidence="3">RsbT co-antagonist protein RsbR</fullName>
    </submittedName>
</protein>
<comment type="caution">
    <text evidence="3">The sequence shown here is derived from an EMBL/GenBank/DDBJ whole genome shotgun (WGS) entry which is preliminary data.</text>
</comment>
<dbReference type="OrthoDB" id="9800154at2"/>
<organism evidence="3 4">
    <name type="scientific">Rossellomorea aquimaris</name>
    <dbReference type="NCBI Taxonomy" id="189382"/>
    <lineage>
        <taxon>Bacteria</taxon>
        <taxon>Bacillati</taxon>
        <taxon>Bacillota</taxon>
        <taxon>Bacilli</taxon>
        <taxon>Bacillales</taxon>
        <taxon>Bacillaceae</taxon>
        <taxon>Rossellomorea</taxon>
    </lineage>
</organism>
<dbReference type="AlphaFoldDB" id="A0A366EXK1"/>
<gene>
    <name evidence="3" type="ORF">DET59_10227</name>
</gene>
<dbReference type="PROSITE" id="PS50801">
    <property type="entry name" value="STAS"/>
    <property type="match status" value="1"/>
</dbReference>
<dbReference type="InterPro" id="IPR051932">
    <property type="entry name" value="Bact_StressResp_Reg"/>
</dbReference>
<name>A0A366EXK1_9BACI</name>
<dbReference type="SUPFAM" id="SSF52091">
    <property type="entry name" value="SpoIIaa-like"/>
    <property type="match status" value="1"/>
</dbReference>
<dbReference type="Proteomes" id="UP000252118">
    <property type="component" value="Unassembled WGS sequence"/>
</dbReference>
<sequence>MHRNQELHTFLLSKARQLTEDWYNSLDKSTTNGVYSSSDPQVIETLKSQNFTFHGILCNVFAEDKETFNKKIDEWVLTIAEDKEHLETPNHYILREFMRVRHQYLEFLKEYAETHMEENIFEQFSLWNQVIIEAFDRVMLRFVELQTEVVEQQIQSQQEVINELSSPVISLNGHTALLPLVGNIDPTRAELILENALEQCVNKEVSQLFIDLSGVVLIDTMVAHQIFQLIDALQLIGVKPILSGLRPEIAQTAVQLGLNFDTLTITSTLSQALTIKNNEVE</sequence>
<dbReference type="CDD" id="cd07041">
    <property type="entry name" value="STAS_RsbR_RsbS_like"/>
    <property type="match status" value="1"/>
</dbReference>
<proteinExistence type="predicted"/>
<evidence type="ECO:0000256" key="1">
    <source>
        <dbReference type="ARBA" id="ARBA00022553"/>
    </source>
</evidence>
<dbReference type="Gene3D" id="3.30.750.24">
    <property type="entry name" value="STAS domain"/>
    <property type="match status" value="1"/>
</dbReference>
<dbReference type="PANTHER" id="PTHR33745">
    <property type="entry name" value="RSBT ANTAGONIST PROTEIN RSBS-RELATED"/>
    <property type="match status" value="1"/>
</dbReference>
<dbReference type="EMBL" id="QNRJ01000002">
    <property type="protein sequence ID" value="RBP06646.1"/>
    <property type="molecule type" value="Genomic_DNA"/>
</dbReference>
<evidence type="ECO:0000259" key="2">
    <source>
        <dbReference type="PROSITE" id="PS50801"/>
    </source>
</evidence>
<evidence type="ECO:0000313" key="4">
    <source>
        <dbReference type="Proteomes" id="UP000252118"/>
    </source>
</evidence>
<dbReference type="InterPro" id="IPR036513">
    <property type="entry name" value="STAS_dom_sf"/>
</dbReference>